<keyword evidence="7" id="KW-1185">Reference proteome</keyword>
<evidence type="ECO:0000256" key="4">
    <source>
        <dbReference type="ARBA" id="ARBA00023014"/>
    </source>
</evidence>
<dbReference type="SFLD" id="SFLDG01067">
    <property type="entry name" value="SPASM/twitch_domain_containing"/>
    <property type="match status" value="1"/>
</dbReference>
<evidence type="ECO:0000256" key="3">
    <source>
        <dbReference type="ARBA" id="ARBA00023004"/>
    </source>
</evidence>
<dbReference type="Pfam" id="PF04055">
    <property type="entry name" value="Radical_SAM"/>
    <property type="match status" value="1"/>
</dbReference>
<dbReference type="PANTHER" id="PTHR11228:SF35">
    <property type="entry name" value="MOLYBDENUM COFACTOR BIOSYNTHESIS PROTEIN A-RELATED"/>
    <property type="match status" value="1"/>
</dbReference>
<dbReference type="PANTHER" id="PTHR11228">
    <property type="entry name" value="RADICAL SAM DOMAIN PROTEIN"/>
    <property type="match status" value="1"/>
</dbReference>
<dbReference type="Gene3D" id="3.20.20.70">
    <property type="entry name" value="Aldolase class I"/>
    <property type="match status" value="1"/>
</dbReference>
<proteinExistence type="predicted"/>
<evidence type="ECO:0000256" key="2">
    <source>
        <dbReference type="ARBA" id="ARBA00022723"/>
    </source>
</evidence>
<name>A0A2S5ZUC4_9NOCA</name>
<sequence length="471" mass="52127">MGRNRWRDAGDLMKNTLMDKAYRFLRSDDELARLTTEVLDHASADTAFRATLVCHLAAPHTPAMTLAGHVGVDIAAVREAYRFVRTHPGLQQLVKSLYYPHRLRSAFAAATVAEWLRRPEVPQRILGREPVLAETMEIHPTRGTCNYRCRMCLWSDQAELTYATKQLDTGGLMTVNDWHRVLDELVVAGVRRLVVSGGGEALINPDLPDILGRAADLGFEIHVYTTGFAARPGSRLFAALLRCHRIRFSVHSCDPVTYDHIAGTGPRQHALDRVAANLGALLDERQETPALGIGMVVQQVNHVQIEAMTDFAEALGVDWLDIRKDEVDVTDDLDPAQLEVVRRQLRAVRARAGGATRIDIGDELVALANGLTPDRSRTPECLGRWFRPTIGAFGHLTPCDLKAEPRFATTGYDLGNVKRTRILNVIATSNQQRINDDCTQCMPSSRTGNAIVHKLLTDIQAGAGLDEQPFV</sequence>
<dbReference type="SFLD" id="SFLDS00029">
    <property type="entry name" value="Radical_SAM"/>
    <property type="match status" value="1"/>
</dbReference>
<keyword evidence="3" id="KW-0408">Iron</keyword>
<evidence type="ECO:0000259" key="5">
    <source>
        <dbReference type="PROSITE" id="PS51918"/>
    </source>
</evidence>
<evidence type="ECO:0000313" key="6">
    <source>
        <dbReference type="EMBL" id="PPJ18255.1"/>
    </source>
</evidence>
<reference evidence="6 7" key="1">
    <citation type="submission" date="2018-02" db="EMBL/GenBank/DDBJ databases">
        <title>8 Nocardia nova and 1 Nocardia cyriacigeorgica strain used for evolution to TMP-SMX.</title>
        <authorList>
            <person name="Mehta H."/>
            <person name="Weng J."/>
            <person name="Shamoo Y."/>
        </authorList>
    </citation>
    <scope>NUCLEOTIDE SEQUENCE [LARGE SCALE GENOMIC DNA]</scope>
    <source>
        <strain evidence="6 7">BAA2227</strain>
    </source>
</reference>
<dbReference type="GO" id="GO:0003824">
    <property type="term" value="F:catalytic activity"/>
    <property type="evidence" value="ECO:0007669"/>
    <property type="project" value="InterPro"/>
</dbReference>
<keyword evidence="4" id="KW-0411">Iron-sulfur</keyword>
<dbReference type="InterPro" id="IPR050377">
    <property type="entry name" value="Radical_SAM_PqqE_MftC-like"/>
</dbReference>
<keyword evidence="2" id="KW-0479">Metal-binding</keyword>
<dbReference type="PROSITE" id="PS51918">
    <property type="entry name" value="RADICAL_SAM"/>
    <property type="match status" value="1"/>
</dbReference>
<dbReference type="GO" id="GO:0051536">
    <property type="term" value="F:iron-sulfur cluster binding"/>
    <property type="evidence" value="ECO:0007669"/>
    <property type="project" value="UniProtKB-KW"/>
</dbReference>
<comment type="caution">
    <text evidence="6">The sequence shown here is derived from an EMBL/GenBank/DDBJ whole genome shotgun (WGS) entry which is preliminary data.</text>
</comment>
<dbReference type="SUPFAM" id="SSF102114">
    <property type="entry name" value="Radical SAM enzymes"/>
    <property type="match status" value="1"/>
</dbReference>
<feature type="domain" description="Radical SAM core" evidence="5">
    <location>
        <begin position="128"/>
        <end position="363"/>
    </location>
</feature>
<dbReference type="InterPro" id="IPR007197">
    <property type="entry name" value="rSAM"/>
</dbReference>
<dbReference type="EMBL" id="PSZD01000061">
    <property type="protein sequence ID" value="PPJ18255.1"/>
    <property type="molecule type" value="Genomic_DNA"/>
</dbReference>
<organism evidence="6 7">
    <name type="scientific">Nocardia nova</name>
    <dbReference type="NCBI Taxonomy" id="37330"/>
    <lineage>
        <taxon>Bacteria</taxon>
        <taxon>Bacillati</taxon>
        <taxon>Actinomycetota</taxon>
        <taxon>Actinomycetes</taxon>
        <taxon>Mycobacteriales</taxon>
        <taxon>Nocardiaceae</taxon>
        <taxon>Nocardia</taxon>
    </lineage>
</organism>
<dbReference type="InterPro" id="IPR013785">
    <property type="entry name" value="Aldolase_TIM"/>
</dbReference>
<dbReference type="AlphaFoldDB" id="A0A2S5ZUC4"/>
<dbReference type="Proteomes" id="UP000238356">
    <property type="component" value="Unassembled WGS sequence"/>
</dbReference>
<evidence type="ECO:0000313" key="7">
    <source>
        <dbReference type="Proteomes" id="UP000238356"/>
    </source>
</evidence>
<accession>A0A2S5ZUC4</accession>
<evidence type="ECO:0000256" key="1">
    <source>
        <dbReference type="ARBA" id="ARBA00022691"/>
    </source>
</evidence>
<keyword evidence="1" id="KW-0949">S-adenosyl-L-methionine</keyword>
<dbReference type="GO" id="GO:0046872">
    <property type="term" value="F:metal ion binding"/>
    <property type="evidence" value="ECO:0007669"/>
    <property type="project" value="UniProtKB-KW"/>
</dbReference>
<gene>
    <name evidence="6" type="ORF">C5F51_36350</name>
</gene>
<dbReference type="CDD" id="cd01335">
    <property type="entry name" value="Radical_SAM"/>
    <property type="match status" value="1"/>
</dbReference>
<dbReference type="InterPro" id="IPR058240">
    <property type="entry name" value="rSAM_sf"/>
</dbReference>
<protein>
    <recommendedName>
        <fullName evidence="5">Radical SAM core domain-containing protein</fullName>
    </recommendedName>
</protein>